<evidence type="ECO:0000313" key="3">
    <source>
        <dbReference type="EMBL" id="OMJ20148.1"/>
    </source>
</evidence>
<feature type="region of interest" description="Disordered" evidence="1">
    <location>
        <begin position="1"/>
        <end position="21"/>
    </location>
</feature>
<sequence>MSDENYNAVPPPDSLKPSVPATDISAAIEKAKAVAAKYGAKNPSMSSDPNSQTAGKRTFDEVSDNNSNSQSDHINNRDYNSYNSNDADRSNKRLDMGSNKGYSGYNSDAPQSTQNQDSNNSWNNNNSYQNPAKD</sequence>
<evidence type="ECO:0000256" key="1">
    <source>
        <dbReference type="SAM" id="MobiDB-lite"/>
    </source>
</evidence>
<feature type="non-terminal residue" evidence="2">
    <location>
        <position position="134"/>
    </location>
</feature>
<protein>
    <submittedName>
        <fullName evidence="2">Uncharacterized protein</fullName>
    </submittedName>
</protein>
<feature type="compositionally biased region" description="Basic and acidic residues" evidence="1">
    <location>
        <begin position="86"/>
        <end position="95"/>
    </location>
</feature>
<feature type="region of interest" description="Disordered" evidence="1">
    <location>
        <begin position="34"/>
        <end position="134"/>
    </location>
</feature>
<evidence type="ECO:0000313" key="4">
    <source>
        <dbReference type="Proteomes" id="UP000187283"/>
    </source>
</evidence>
<dbReference type="EMBL" id="LSSN01001316">
    <property type="protein sequence ID" value="OMJ20148.1"/>
    <property type="molecule type" value="Genomic_DNA"/>
</dbReference>
<feature type="compositionally biased region" description="Polar residues" evidence="1">
    <location>
        <begin position="43"/>
        <end position="55"/>
    </location>
</feature>
<comment type="caution">
    <text evidence="2">The sequence shown here is derived from an EMBL/GenBank/DDBJ whole genome shotgun (WGS) entry which is preliminary data.</text>
</comment>
<organism evidence="2 4">
    <name type="scientific">Smittium culicis</name>
    <dbReference type="NCBI Taxonomy" id="133412"/>
    <lineage>
        <taxon>Eukaryota</taxon>
        <taxon>Fungi</taxon>
        <taxon>Fungi incertae sedis</taxon>
        <taxon>Zoopagomycota</taxon>
        <taxon>Kickxellomycotina</taxon>
        <taxon>Harpellomycetes</taxon>
        <taxon>Harpellales</taxon>
        <taxon>Legeriomycetaceae</taxon>
        <taxon>Smittium</taxon>
    </lineage>
</organism>
<proteinExistence type="predicted"/>
<evidence type="ECO:0000313" key="2">
    <source>
        <dbReference type="EMBL" id="OMJ11627.1"/>
    </source>
</evidence>
<reference evidence="2 4" key="1">
    <citation type="submission" date="2017-01" db="EMBL/GenBank/DDBJ databases">
        <authorList>
            <person name="Mah S.A."/>
            <person name="Swanson W.J."/>
            <person name="Moy G.W."/>
            <person name="Vacquier V.D."/>
        </authorList>
    </citation>
    <scope>NUCLEOTIDE SEQUENCE [LARGE SCALE GENOMIC DNA]</scope>
    <source>
        <strain evidence="2 4">GSMNP</strain>
    </source>
</reference>
<dbReference type="AlphaFoldDB" id="A0A1R1XAH1"/>
<name>A0A1R1XAH1_9FUNG</name>
<accession>A0A1R1XAH1</accession>
<feature type="compositionally biased region" description="Polar residues" evidence="1">
    <location>
        <begin position="100"/>
        <end position="110"/>
    </location>
</feature>
<feature type="compositionally biased region" description="Low complexity" evidence="1">
    <location>
        <begin position="111"/>
        <end position="134"/>
    </location>
</feature>
<feature type="compositionally biased region" description="Polar residues" evidence="1">
    <location>
        <begin position="64"/>
        <end position="73"/>
    </location>
</feature>
<dbReference type="EMBL" id="LSSN01004372">
    <property type="protein sequence ID" value="OMJ11627.1"/>
    <property type="molecule type" value="Genomic_DNA"/>
</dbReference>
<gene>
    <name evidence="3" type="ORF">AYI70_g4289</name>
    <name evidence="2" type="ORF">AYI70_g9602</name>
</gene>
<dbReference type="Proteomes" id="UP000187283">
    <property type="component" value="Unassembled WGS sequence"/>
</dbReference>
<keyword evidence="4" id="KW-1185">Reference proteome</keyword>